<dbReference type="Pfam" id="PF01738">
    <property type="entry name" value="DLH"/>
    <property type="match status" value="1"/>
</dbReference>
<accession>A0A165Q512</accession>
<dbReference type="STRING" id="1314781.A0A165Q512"/>
<keyword evidence="2" id="KW-0378">Hydrolase</keyword>
<dbReference type="PANTHER" id="PTHR17630">
    <property type="entry name" value="DIENELACTONE HYDROLASE"/>
    <property type="match status" value="1"/>
</dbReference>
<feature type="domain" description="Dienelactone hydrolase" evidence="1">
    <location>
        <begin position="27"/>
        <end position="249"/>
    </location>
</feature>
<dbReference type="Gene3D" id="3.40.50.1820">
    <property type="entry name" value="alpha/beta hydrolase"/>
    <property type="match status" value="1"/>
</dbReference>
<dbReference type="AlphaFoldDB" id="A0A165Q512"/>
<protein>
    <submittedName>
        <fullName evidence="2">Alpha/beta-hydrolase</fullName>
    </submittedName>
</protein>
<proteinExistence type="predicted"/>
<dbReference type="Proteomes" id="UP000077266">
    <property type="component" value="Unassembled WGS sequence"/>
</dbReference>
<evidence type="ECO:0000259" key="1">
    <source>
        <dbReference type="Pfam" id="PF01738"/>
    </source>
</evidence>
<evidence type="ECO:0000313" key="2">
    <source>
        <dbReference type="EMBL" id="KZW03086.1"/>
    </source>
</evidence>
<reference evidence="2 3" key="1">
    <citation type="journal article" date="2016" name="Mol. Biol. Evol.">
        <title>Comparative Genomics of Early-Diverging Mushroom-Forming Fungi Provides Insights into the Origins of Lignocellulose Decay Capabilities.</title>
        <authorList>
            <person name="Nagy L.G."/>
            <person name="Riley R."/>
            <person name="Tritt A."/>
            <person name="Adam C."/>
            <person name="Daum C."/>
            <person name="Floudas D."/>
            <person name="Sun H."/>
            <person name="Yadav J.S."/>
            <person name="Pangilinan J."/>
            <person name="Larsson K.H."/>
            <person name="Matsuura K."/>
            <person name="Barry K."/>
            <person name="Labutti K."/>
            <person name="Kuo R."/>
            <person name="Ohm R.A."/>
            <person name="Bhattacharya S.S."/>
            <person name="Shirouzu T."/>
            <person name="Yoshinaga Y."/>
            <person name="Martin F.M."/>
            <person name="Grigoriev I.V."/>
            <person name="Hibbett D.S."/>
        </authorList>
    </citation>
    <scope>NUCLEOTIDE SEQUENCE [LARGE SCALE GENOMIC DNA]</scope>
    <source>
        <strain evidence="2 3">HHB12029</strain>
    </source>
</reference>
<dbReference type="GO" id="GO:0016787">
    <property type="term" value="F:hydrolase activity"/>
    <property type="evidence" value="ECO:0007669"/>
    <property type="project" value="UniProtKB-KW"/>
</dbReference>
<gene>
    <name evidence="2" type="ORF">EXIGLDRAFT_636719</name>
</gene>
<name>A0A165Q512_EXIGL</name>
<sequence>MSFCRDCVVAVTHEGTPTGKIEQIGGVDTYVALPEGDYPKDKAVLFLPDIFGITFQNNQLLADDFARNGFAVYVPDYLNGDPVTEALQRDPKWNVMRDWFPLHTPEHTRPLLDKVIAGLKERGVTTFGATGYCFGGKYAVDLALENAVKAMVISHPSMLKVPDDFEKLLATSTVPLLINSCETDQMFPPEAQAQADNLLGGGKYKPGYERTYWPGCTHGFASRGDVSIPEVKAGKEGAFKAAVEWFIKHL</sequence>
<dbReference type="InterPro" id="IPR029058">
    <property type="entry name" value="AB_hydrolase_fold"/>
</dbReference>
<organism evidence="2 3">
    <name type="scientific">Exidia glandulosa HHB12029</name>
    <dbReference type="NCBI Taxonomy" id="1314781"/>
    <lineage>
        <taxon>Eukaryota</taxon>
        <taxon>Fungi</taxon>
        <taxon>Dikarya</taxon>
        <taxon>Basidiomycota</taxon>
        <taxon>Agaricomycotina</taxon>
        <taxon>Agaricomycetes</taxon>
        <taxon>Auriculariales</taxon>
        <taxon>Exidiaceae</taxon>
        <taxon>Exidia</taxon>
    </lineage>
</organism>
<dbReference type="InterPro" id="IPR002925">
    <property type="entry name" value="Dienelactn_hydro"/>
</dbReference>
<dbReference type="PANTHER" id="PTHR17630:SF44">
    <property type="entry name" value="PROTEIN AIM2"/>
    <property type="match status" value="1"/>
</dbReference>
<dbReference type="InParanoid" id="A0A165Q512"/>
<evidence type="ECO:0000313" key="3">
    <source>
        <dbReference type="Proteomes" id="UP000077266"/>
    </source>
</evidence>
<dbReference type="ESTHER" id="exigl-a0a165q512">
    <property type="family name" value="Dienelactone_hydrolase"/>
</dbReference>
<keyword evidence="3" id="KW-1185">Reference proteome</keyword>
<dbReference type="SUPFAM" id="SSF53474">
    <property type="entry name" value="alpha/beta-Hydrolases"/>
    <property type="match status" value="1"/>
</dbReference>
<dbReference type="EMBL" id="KV425885">
    <property type="protein sequence ID" value="KZW03086.1"/>
    <property type="molecule type" value="Genomic_DNA"/>
</dbReference>
<dbReference type="OrthoDB" id="17560at2759"/>